<name>A0A830EBZ8_9EURY</name>
<evidence type="ECO:0000313" key="2">
    <source>
        <dbReference type="EMBL" id="GGI95485.1"/>
    </source>
</evidence>
<evidence type="ECO:0000313" key="3">
    <source>
        <dbReference type="Proteomes" id="UP000653099"/>
    </source>
</evidence>
<dbReference type="OrthoDB" id="318070at2157"/>
<keyword evidence="3" id="KW-1185">Reference proteome</keyword>
<dbReference type="InterPro" id="IPR012337">
    <property type="entry name" value="RNaseH-like_sf"/>
</dbReference>
<dbReference type="Gene3D" id="3.30.420.10">
    <property type="entry name" value="Ribonuclease H-like superfamily/Ribonuclease H"/>
    <property type="match status" value="1"/>
</dbReference>
<proteinExistence type="predicted"/>
<organism evidence="2 3">
    <name type="scientific">Halobellus salinus</name>
    <dbReference type="NCBI Taxonomy" id="931585"/>
    <lineage>
        <taxon>Archaea</taxon>
        <taxon>Methanobacteriati</taxon>
        <taxon>Methanobacteriota</taxon>
        <taxon>Stenosarchaea group</taxon>
        <taxon>Halobacteria</taxon>
        <taxon>Halobacteriales</taxon>
        <taxon>Haloferacaceae</taxon>
        <taxon>Halobellus</taxon>
    </lineage>
</organism>
<feature type="region of interest" description="Disordered" evidence="1">
    <location>
        <begin position="138"/>
        <end position="171"/>
    </location>
</feature>
<comment type="caution">
    <text evidence="2">The sequence shown here is derived from an EMBL/GenBank/DDBJ whole genome shotgun (WGS) entry which is preliminary data.</text>
</comment>
<evidence type="ECO:0000256" key="1">
    <source>
        <dbReference type="SAM" id="MobiDB-lite"/>
    </source>
</evidence>
<reference evidence="2" key="2">
    <citation type="submission" date="2020-09" db="EMBL/GenBank/DDBJ databases">
        <authorList>
            <person name="Sun Q."/>
            <person name="Ohkuma M."/>
        </authorList>
    </citation>
    <scope>NUCLEOTIDE SEQUENCE</scope>
    <source>
        <strain evidence="2">JCM 14359</strain>
    </source>
</reference>
<protein>
    <submittedName>
        <fullName evidence="2">Uncharacterized protein</fullName>
    </submittedName>
</protein>
<accession>A0A830EBZ8</accession>
<dbReference type="AlphaFoldDB" id="A0A830EBZ8"/>
<dbReference type="SUPFAM" id="SSF53098">
    <property type="entry name" value="Ribonuclease H-like"/>
    <property type="match status" value="1"/>
</dbReference>
<gene>
    <name evidence="2" type="ORF">GCM10008995_01990</name>
</gene>
<dbReference type="GO" id="GO:0003676">
    <property type="term" value="F:nucleic acid binding"/>
    <property type="evidence" value="ECO:0007669"/>
    <property type="project" value="InterPro"/>
</dbReference>
<dbReference type="InterPro" id="IPR036397">
    <property type="entry name" value="RNaseH_sf"/>
</dbReference>
<sequence length="253" mass="26955">MTLDVVAFDIETTGFTVGDEVTVAGFALELGARVFYQTGGRPADPVEKQVREAATQPVHVSAHDSEAELFDAMTGFVAERLADRDVLLVAFNGETWRGGFDVPFLRTRYAAHDAAWPFTDVPYADLLPVVTDRFNTTRAGSDTGAGGPESGAATADEPHTVGGTDGDDAGAEQVTRRDLDGVYETLCNGRVGDLDPFADSAEAVEAFAEARFGELVLHNVADILRTRALGVLAHRYCSKSDFAVKSLTAAHDA</sequence>
<dbReference type="RefSeq" id="WP_188785527.1">
    <property type="nucleotide sequence ID" value="NZ_BMOC01000001.1"/>
</dbReference>
<dbReference type="EMBL" id="BMOC01000001">
    <property type="protein sequence ID" value="GGI95485.1"/>
    <property type="molecule type" value="Genomic_DNA"/>
</dbReference>
<dbReference type="Proteomes" id="UP000653099">
    <property type="component" value="Unassembled WGS sequence"/>
</dbReference>
<reference evidence="2" key="1">
    <citation type="journal article" date="2014" name="Int. J. Syst. Evol. Microbiol.">
        <title>Complete genome sequence of Corynebacterium casei LMG S-19264T (=DSM 44701T), isolated from a smear-ripened cheese.</title>
        <authorList>
            <consortium name="US DOE Joint Genome Institute (JGI-PGF)"/>
            <person name="Walter F."/>
            <person name="Albersmeier A."/>
            <person name="Kalinowski J."/>
            <person name="Ruckert C."/>
        </authorList>
    </citation>
    <scope>NUCLEOTIDE SEQUENCE</scope>
    <source>
        <strain evidence="2">JCM 14359</strain>
    </source>
</reference>